<sequence>MSENRPTALFTFGCSTHTSDSLVALLRKHRITAVVDVRSVPFSRFTPHFNREAIQDSLIRNRIHYLWMGPEFGARREEAEAYREGRVDFSKVFQLEAFQRGVARLRVGLAKNYRIALMCTEKDPANCHRTIMVTRYLSNVLAWQVAHIHFDGTVETNATFEARIRALAEVEDDLFTNDPADLTRQAYQWFEARAAWRGESR</sequence>
<dbReference type="InterPro" id="IPR007438">
    <property type="entry name" value="DUF488"/>
</dbReference>
<dbReference type="EMBL" id="CP071793">
    <property type="protein sequence ID" value="QTD50102.1"/>
    <property type="molecule type" value="Genomic_DNA"/>
</dbReference>
<reference evidence="1" key="1">
    <citation type="submission" date="2021-03" db="EMBL/GenBank/DDBJ databases">
        <title>Acanthopleuribacteraceae sp. M133.</title>
        <authorList>
            <person name="Wang G."/>
        </authorList>
    </citation>
    <scope>NUCLEOTIDE SEQUENCE</scope>
    <source>
        <strain evidence="1">M133</strain>
    </source>
</reference>
<proteinExistence type="predicted"/>
<dbReference type="PANTHER" id="PTHR39337:SF1">
    <property type="entry name" value="BLR5642 PROTEIN"/>
    <property type="match status" value="1"/>
</dbReference>
<evidence type="ECO:0000313" key="1">
    <source>
        <dbReference type="EMBL" id="QTD50102.1"/>
    </source>
</evidence>
<dbReference type="AlphaFoldDB" id="A0A8A4TLW7"/>
<gene>
    <name evidence="1" type="ORF">J3U87_31345</name>
</gene>
<dbReference type="RefSeq" id="WP_237379733.1">
    <property type="nucleotide sequence ID" value="NZ_CP071793.1"/>
</dbReference>
<dbReference type="Pfam" id="PF04343">
    <property type="entry name" value="DUF488"/>
    <property type="match status" value="1"/>
</dbReference>
<keyword evidence="2" id="KW-1185">Reference proteome</keyword>
<dbReference type="KEGG" id="scor:J3U87_31345"/>
<dbReference type="Proteomes" id="UP000663929">
    <property type="component" value="Chromosome"/>
</dbReference>
<evidence type="ECO:0000313" key="2">
    <source>
        <dbReference type="Proteomes" id="UP000663929"/>
    </source>
</evidence>
<protein>
    <submittedName>
        <fullName evidence="1">DUF488 domain-containing protein</fullName>
    </submittedName>
</protein>
<name>A0A8A4TLW7_SULCO</name>
<dbReference type="PANTHER" id="PTHR39337">
    <property type="entry name" value="BLR5642 PROTEIN"/>
    <property type="match status" value="1"/>
</dbReference>
<accession>A0A8A4TLW7</accession>
<organism evidence="1 2">
    <name type="scientific">Sulfidibacter corallicola</name>
    <dbReference type="NCBI Taxonomy" id="2818388"/>
    <lineage>
        <taxon>Bacteria</taxon>
        <taxon>Pseudomonadati</taxon>
        <taxon>Acidobacteriota</taxon>
        <taxon>Holophagae</taxon>
        <taxon>Acanthopleuribacterales</taxon>
        <taxon>Acanthopleuribacteraceae</taxon>
        <taxon>Sulfidibacter</taxon>
    </lineage>
</organism>